<dbReference type="InterPro" id="IPR008266">
    <property type="entry name" value="Tyr_kinase_AS"/>
</dbReference>
<dbReference type="GO" id="GO:0005524">
    <property type="term" value="F:ATP binding"/>
    <property type="evidence" value="ECO:0007669"/>
    <property type="project" value="UniProtKB-UniRule"/>
</dbReference>
<dbReference type="Pfam" id="PF21477">
    <property type="entry name" value="FERM_C_FAK1"/>
    <property type="match status" value="1"/>
</dbReference>
<dbReference type="EC" id="2.7.10.2" evidence="4"/>
<evidence type="ECO:0000256" key="13">
    <source>
        <dbReference type="ARBA" id="ARBA00051243"/>
    </source>
</evidence>
<evidence type="ECO:0000256" key="11">
    <source>
        <dbReference type="ARBA" id="ARBA00023136"/>
    </source>
</evidence>
<accession>A0A8J4TPI5</accession>
<dbReference type="GO" id="GO:0004715">
    <property type="term" value="F:non-membrane spanning protein tyrosine kinase activity"/>
    <property type="evidence" value="ECO:0007669"/>
    <property type="project" value="UniProtKB-EC"/>
</dbReference>
<feature type="region of interest" description="Disordered" evidence="17">
    <location>
        <begin position="525"/>
        <end position="606"/>
    </location>
</feature>
<dbReference type="PROSITE" id="PS50011">
    <property type="entry name" value="PROTEIN_KINASE_DOM"/>
    <property type="match status" value="1"/>
</dbReference>
<dbReference type="PROSITE" id="PS00109">
    <property type="entry name" value="PROTEIN_KINASE_TYR"/>
    <property type="match status" value="1"/>
</dbReference>
<proteinExistence type="inferred from homology"/>
<feature type="compositionally biased region" description="Polar residues" evidence="17">
    <location>
        <begin position="552"/>
        <end position="586"/>
    </location>
</feature>
<dbReference type="InterPro" id="IPR011993">
    <property type="entry name" value="PH-like_dom_sf"/>
</dbReference>
<name>A0A8J4TPI5_9TREM</name>
<feature type="compositionally biased region" description="Polar residues" evidence="17">
    <location>
        <begin position="660"/>
        <end position="678"/>
    </location>
</feature>
<dbReference type="SUPFAM" id="SSF50729">
    <property type="entry name" value="PH domain-like"/>
    <property type="match status" value="1"/>
</dbReference>
<dbReference type="InterPro" id="IPR050122">
    <property type="entry name" value="RTK"/>
</dbReference>
<dbReference type="Gene3D" id="1.10.510.10">
    <property type="entry name" value="Transferase(Phosphotransferase) domain 1"/>
    <property type="match status" value="1"/>
</dbReference>
<evidence type="ECO:0000256" key="15">
    <source>
        <dbReference type="ARBA" id="ARBA00061333"/>
    </source>
</evidence>
<keyword evidence="8 16" id="KW-0547">Nucleotide-binding</keyword>
<evidence type="ECO:0000256" key="17">
    <source>
        <dbReference type="SAM" id="MobiDB-lite"/>
    </source>
</evidence>
<keyword evidence="9 19" id="KW-0418">Kinase</keyword>
<dbReference type="SMART" id="SM00219">
    <property type="entry name" value="TyrKc"/>
    <property type="match status" value="1"/>
</dbReference>
<dbReference type="EMBL" id="LUCH01001133">
    <property type="protein sequence ID" value="KAF5403604.1"/>
    <property type="molecule type" value="Genomic_DNA"/>
</dbReference>
<dbReference type="Pfam" id="PF07714">
    <property type="entry name" value="PK_Tyr_Ser-Thr"/>
    <property type="match status" value="1"/>
</dbReference>
<dbReference type="Gene3D" id="1.20.120.330">
    <property type="entry name" value="Nucleotidyltransferases domain 2"/>
    <property type="match status" value="1"/>
</dbReference>
<dbReference type="FunFam" id="3.30.200.20:FF:000194">
    <property type="entry name" value="protein-tyrosine kinase 2-beta isoform X1"/>
    <property type="match status" value="1"/>
</dbReference>
<feature type="region of interest" description="Disordered" evidence="17">
    <location>
        <begin position="660"/>
        <end position="679"/>
    </location>
</feature>
<dbReference type="Pfam" id="PF03623">
    <property type="entry name" value="Focal_AT"/>
    <property type="match status" value="1"/>
</dbReference>
<dbReference type="InterPro" id="IPR020635">
    <property type="entry name" value="Tyr_kinase_cat_dom"/>
</dbReference>
<dbReference type="Gene3D" id="3.30.200.20">
    <property type="entry name" value="Phosphorylase Kinase, domain 1"/>
    <property type="match status" value="1"/>
</dbReference>
<keyword evidence="10 16" id="KW-0067">ATP-binding</keyword>
<dbReference type="GO" id="GO:0050793">
    <property type="term" value="P:regulation of developmental process"/>
    <property type="evidence" value="ECO:0007669"/>
    <property type="project" value="UniProtKB-ARBA"/>
</dbReference>
<evidence type="ECO:0000256" key="7">
    <source>
        <dbReference type="ARBA" id="ARBA00022679"/>
    </source>
</evidence>
<evidence type="ECO:0000256" key="10">
    <source>
        <dbReference type="ARBA" id="ARBA00022840"/>
    </source>
</evidence>
<dbReference type="GO" id="GO:0030182">
    <property type="term" value="P:neuron differentiation"/>
    <property type="evidence" value="ECO:0007669"/>
    <property type="project" value="UniProtKB-ARBA"/>
</dbReference>
<keyword evidence="12" id="KW-0829">Tyrosine-protein kinase</keyword>
<dbReference type="OrthoDB" id="9976756at2759"/>
<comment type="similarity">
    <text evidence="15">Belongs to the protein kinase superfamily. Tyr protein kinase family. Fes/fps subfamily.</text>
</comment>
<reference evidence="19" key="1">
    <citation type="submission" date="2019-05" db="EMBL/GenBank/DDBJ databases">
        <title>Annotation for the trematode Paragonimus heterotremus.</title>
        <authorList>
            <person name="Choi Y.-J."/>
        </authorList>
    </citation>
    <scope>NUCLEOTIDE SEQUENCE</scope>
    <source>
        <strain evidence="19">LC</strain>
    </source>
</reference>
<dbReference type="InterPro" id="IPR001245">
    <property type="entry name" value="Ser-Thr/Tyr_kinase_cat_dom"/>
</dbReference>
<organism evidence="19 20">
    <name type="scientific">Paragonimus heterotremus</name>
    <dbReference type="NCBI Taxonomy" id="100268"/>
    <lineage>
        <taxon>Eukaryota</taxon>
        <taxon>Metazoa</taxon>
        <taxon>Spiralia</taxon>
        <taxon>Lophotrochozoa</taxon>
        <taxon>Platyhelminthes</taxon>
        <taxon>Trematoda</taxon>
        <taxon>Digenea</taxon>
        <taxon>Plagiorchiida</taxon>
        <taxon>Troglotremata</taxon>
        <taxon>Troglotrematidae</taxon>
        <taxon>Paragonimus</taxon>
    </lineage>
</organism>
<sequence length="806" mass="90208">MLNRYLILLQFDRDVIRCSFGTGPGIPAELIIGPRFQVSINIDNARQPHLLAYFASIRKVLVSRISDGDNERFQVRLAVEQSSDPNAPLETISFTFHTQEAADTAVHLLEGYCGESIGAALQDSTCESAVVGATQRAMREEFLPNGCPYWLHESNDSELKRLEIPRENIILEQVLGEGQFGDVYKGSYQKSLGAERIVVAVKTCKMESSVDERKQFLEEASIMNEFNHPHIIRLFGICSDNPIWLVMEYAPLGEMRHYMLANGDRVPLSMRLTFCYQIVSALCCLEEKRCVHRDIAARNILVAREDWVKLADFGMARMLNDANEFNADKGRKMPIKWMSPESIQQRRFSSASDVWMFGVCMWEIVSGGIKPFVDLTNAEAAELVLRGQRLKRLSNCPPNLYVLMLECWNTNPQRRPTFASLKPKLRELVAQSRSTGNYNSENNDLSGSSEPSDLEFCSSQKPAGEFEFINSNSASKFGGGVCSSYRSKSEKARRTNVHSNWEEVTQLEPRPDPLRFESKHNVVLRNSGSASPDNSGTSQRTECIDGPRRTAFTRSLSAGSSRTALRQRSPQRSVNFNLTDSTGSKNADSHLHGAPNISREPSPRRKTMTALCLDKFLQMSDNFTPERPKSAQPGDNRPRTPNSKTSNSSPMRTEFASTFDVQRAQSATPTYPSSSGTHSRFDSTVKVIQTVRVASQQLVEAPPDQYGILAKSIGAAVKDLFASVESSFVSGPNEQEIFLAERQLNASMYHLISTIKDANLATNRGLLLEEFRRHLMTLAYVVANDAHALYTAAHEYRSRNQTNSRT</sequence>
<gene>
    <name evidence="19" type="ORF">PHET_02638</name>
</gene>
<dbReference type="SUPFAM" id="SSF56112">
    <property type="entry name" value="Protein kinase-like (PK-like)"/>
    <property type="match status" value="1"/>
</dbReference>
<dbReference type="Proteomes" id="UP000748531">
    <property type="component" value="Unassembled WGS sequence"/>
</dbReference>
<evidence type="ECO:0000256" key="4">
    <source>
        <dbReference type="ARBA" id="ARBA00011903"/>
    </source>
</evidence>
<dbReference type="GO" id="GO:0007172">
    <property type="term" value="P:signal complex assembly"/>
    <property type="evidence" value="ECO:0007669"/>
    <property type="project" value="InterPro"/>
</dbReference>
<keyword evidence="6" id="KW-0963">Cytoplasm</keyword>
<evidence type="ECO:0000256" key="6">
    <source>
        <dbReference type="ARBA" id="ARBA00022490"/>
    </source>
</evidence>
<feature type="region of interest" description="Disordered" evidence="17">
    <location>
        <begin position="433"/>
        <end position="456"/>
    </location>
</feature>
<dbReference type="PANTHER" id="PTHR24416:SF617">
    <property type="entry name" value="RET ONCOGENE, ISOFORM A"/>
    <property type="match status" value="1"/>
</dbReference>
<dbReference type="InterPro" id="IPR011009">
    <property type="entry name" value="Kinase-like_dom_sf"/>
</dbReference>
<keyword evidence="11" id="KW-0472">Membrane</keyword>
<comment type="catalytic activity">
    <reaction evidence="13">
        <text>L-tyrosyl-[protein] + ATP = O-phospho-L-tyrosyl-[protein] + ADP + H(+)</text>
        <dbReference type="Rhea" id="RHEA:10596"/>
        <dbReference type="Rhea" id="RHEA-COMP:10136"/>
        <dbReference type="Rhea" id="RHEA-COMP:20101"/>
        <dbReference type="ChEBI" id="CHEBI:15378"/>
        <dbReference type="ChEBI" id="CHEBI:30616"/>
        <dbReference type="ChEBI" id="CHEBI:46858"/>
        <dbReference type="ChEBI" id="CHEBI:61978"/>
        <dbReference type="ChEBI" id="CHEBI:456216"/>
        <dbReference type="EC" id="2.7.10.1"/>
    </reaction>
</comment>
<feature type="binding site" evidence="16">
    <location>
        <position position="202"/>
    </location>
    <ligand>
        <name>ATP</name>
        <dbReference type="ChEBI" id="CHEBI:30616"/>
    </ligand>
</feature>
<dbReference type="InterPro" id="IPR000719">
    <property type="entry name" value="Prot_kinase_dom"/>
</dbReference>
<dbReference type="InterPro" id="IPR017441">
    <property type="entry name" value="Protein_kinase_ATP_BS"/>
</dbReference>
<keyword evidence="5" id="KW-1003">Cell membrane</keyword>
<evidence type="ECO:0000256" key="14">
    <source>
        <dbReference type="ARBA" id="ARBA00051245"/>
    </source>
</evidence>
<keyword evidence="20" id="KW-1185">Reference proteome</keyword>
<dbReference type="AlphaFoldDB" id="A0A8J4TPI5"/>
<feature type="compositionally biased region" description="Polar residues" evidence="17">
    <location>
        <begin position="639"/>
        <end position="652"/>
    </location>
</feature>
<evidence type="ECO:0000256" key="8">
    <source>
        <dbReference type="ARBA" id="ARBA00022741"/>
    </source>
</evidence>
<dbReference type="SUPFAM" id="SSF68993">
    <property type="entry name" value="FAT domain of focal adhesion kinase"/>
    <property type="match status" value="1"/>
</dbReference>
<comment type="catalytic activity">
    <reaction evidence="14">
        <text>L-tyrosyl-[protein] + ATP = O-phospho-L-tyrosyl-[protein] + ADP + H(+)</text>
        <dbReference type="Rhea" id="RHEA:10596"/>
        <dbReference type="Rhea" id="RHEA-COMP:10136"/>
        <dbReference type="Rhea" id="RHEA-COMP:20101"/>
        <dbReference type="ChEBI" id="CHEBI:15378"/>
        <dbReference type="ChEBI" id="CHEBI:30616"/>
        <dbReference type="ChEBI" id="CHEBI:46858"/>
        <dbReference type="ChEBI" id="CHEBI:61978"/>
        <dbReference type="ChEBI" id="CHEBI:456216"/>
        <dbReference type="EC" id="2.7.10.2"/>
    </reaction>
</comment>
<dbReference type="GO" id="GO:0048468">
    <property type="term" value="P:cell development"/>
    <property type="evidence" value="ECO:0007669"/>
    <property type="project" value="UniProtKB-ARBA"/>
</dbReference>
<evidence type="ECO:0000256" key="9">
    <source>
        <dbReference type="ARBA" id="ARBA00022777"/>
    </source>
</evidence>
<evidence type="ECO:0000256" key="3">
    <source>
        <dbReference type="ARBA" id="ARBA00004496"/>
    </source>
</evidence>
<evidence type="ECO:0000313" key="19">
    <source>
        <dbReference type="EMBL" id="KAF5403604.1"/>
    </source>
</evidence>
<comment type="caution">
    <text evidence="19">The sequence shown here is derived from an EMBL/GenBank/DDBJ whole genome shotgun (WGS) entry which is preliminary data.</text>
</comment>
<dbReference type="PANTHER" id="PTHR24416">
    <property type="entry name" value="TYROSINE-PROTEIN KINASE RECEPTOR"/>
    <property type="match status" value="1"/>
</dbReference>
<dbReference type="GO" id="GO:0005925">
    <property type="term" value="C:focal adhesion"/>
    <property type="evidence" value="ECO:0007669"/>
    <property type="project" value="InterPro"/>
</dbReference>
<dbReference type="GO" id="GO:0007169">
    <property type="term" value="P:cell surface receptor protein tyrosine kinase signaling pathway"/>
    <property type="evidence" value="ECO:0007669"/>
    <property type="project" value="TreeGrafter"/>
</dbReference>
<dbReference type="GO" id="GO:0005737">
    <property type="term" value="C:cytoplasm"/>
    <property type="evidence" value="ECO:0007669"/>
    <property type="project" value="UniProtKB-SubCell"/>
</dbReference>
<dbReference type="GO" id="GO:0043235">
    <property type="term" value="C:receptor complex"/>
    <property type="evidence" value="ECO:0007669"/>
    <property type="project" value="TreeGrafter"/>
</dbReference>
<dbReference type="InterPro" id="IPR005189">
    <property type="entry name" value="Focal_adhesion_kin_target_dom"/>
</dbReference>
<feature type="domain" description="Protein kinase" evidence="18">
    <location>
        <begin position="169"/>
        <end position="425"/>
    </location>
</feature>
<dbReference type="InterPro" id="IPR049385">
    <property type="entry name" value="FAK1-like_FERM_C"/>
</dbReference>
<protein>
    <recommendedName>
        <fullName evidence="4">non-specific protein-tyrosine kinase</fullName>
        <ecNumber evidence="4">2.7.10.2</ecNumber>
    </recommendedName>
</protein>
<feature type="region of interest" description="Disordered" evidence="17">
    <location>
        <begin position="620"/>
        <end position="652"/>
    </location>
</feature>
<feature type="compositionally biased region" description="Polar residues" evidence="17">
    <location>
        <begin position="525"/>
        <end position="541"/>
    </location>
</feature>
<dbReference type="PRINTS" id="PR00109">
    <property type="entry name" value="TYRKINASE"/>
</dbReference>
<dbReference type="InterPro" id="IPR036137">
    <property type="entry name" value="Focal_adhe_kin_target_dom_sf"/>
</dbReference>
<dbReference type="GO" id="GO:0004714">
    <property type="term" value="F:transmembrane receptor protein tyrosine kinase activity"/>
    <property type="evidence" value="ECO:0007669"/>
    <property type="project" value="UniProtKB-EC"/>
</dbReference>
<evidence type="ECO:0000256" key="12">
    <source>
        <dbReference type="ARBA" id="ARBA00023137"/>
    </source>
</evidence>
<evidence type="ECO:0000259" key="18">
    <source>
        <dbReference type="PROSITE" id="PS50011"/>
    </source>
</evidence>
<dbReference type="PROSITE" id="PS00107">
    <property type="entry name" value="PROTEIN_KINASE_ATP"/>
    <property type="match status" value="1"/>
</dbReference>
<evidence type="ECO:0000313" key="20">
    <source>
        <dbReference type="Proteomes" id="UP000748531"/>
    </source>
</evidence>
<dbReference type="Gene3D" id="2.30.29.30">
    <property type="entry name" value="Pleckstrin-homology domain (PH domain)/Phosphotyrosine-binding domain (PTB)"/>
    <property type="match status" value="1"/>
</dbReference>
<evidence type="ECO:0000256" key="2">
    <source>
        <dbReference type="ARBA" id="ARBA00004202"/>
    </source>
</evidence>
<keyword evidence="7" id="KW-0808">Transferase</keyword>
<dbReference type="FunFam" id="1.10.510.10:FF:001512">
    <property type="entry name" value="Receptor tyrosine-protein kinase erbB-2"/>
    <property type="match status" value="1"/>
</dbReference>
<dbReference type="GO" id="GO:0005886">
    <property type="term" value="C:plasma membrane"/>
    <property type="evidence" value="ECO:0007669"/>
    <property type="project" value="UniProtKB-SubCell"/>
</dbReference>
<evidence type="ECO:0000256" key="1">
    <source>
        <dbReference type="ARBA" id="ARBA00004167"/>
    </source>
</evidence>
<comment type="subcellular location">
    <subcellularLocation>
        <location evidence="2">Cell membrane</location>
        <topology evidence="2">Peripheral membrane protein</topology>
    </subcellularLocation>
    <subcellularLocation>
        <location evidence="3">Cytoplasm</location>
    </subcellularLocation>
    <subcellularLocation>
        <location evidence="1">Membrane</location>
        <topology evidence="1">Single-pass membrane protein</topology>
    </subcellularLocation>
</comment>
<evidence type="ECO:0000256" key="16">
    <source>
        <dbReference type="PROSITE-ProRule" id="PRU10141"/>
    </source>
</evidence>
<evidence type="ECO:0000256" key="5">
    <source>
        <dbReference type="ARBA" id="ARBA00022475"/>
    </source>
</evidence>